<reference evidence="2" key="2">
    <citation type="submission" date="2021-02" db="EMBL/GenBank/DDBJ databases">
        <authorList>
            <person name="Kimball J.A."/>
            <person name="Haas M.W."/>
            <person name="Macchietto M."/>
            <person name="Kono T."/>
            <person name="Duquette J."/>
            <person name="Shao M."/>
        </authorList>
    </citation>
    <scope>NUCLEOTIDE SEQUENCE</scope>
    <source>
        <tissue evidence="2">Fresh leaf tissue</tissue>
    </source>
</reference>
<name>A0A8J6BMU0_ZIZPA</name>
<evidence type="ECO:0000313" key="3">
    <source>
        <dbReference type="Proteomes" id="UP000729402"/>
    </source>
</evidence>
<protein>
    <submittedName>
        <fullName evidence="2">Uncharacterized protein</fullName>
    </submittedName>
</protein>
<dbReference type="Proteomes" id="UP000729402">
    <property type="component" value="Unassembled WGS sequence"/>
</dbReference>
<proteinExistence type="predicted"/>
<organism evidence="2 3">
    <name type="scientific">Zizania palustris</name>
    <name type="common">Northern wild rice</name>
    <dbReference type="NCBI Taxonomy" id="103762"/>
    <lineage>
        <taxon>Eukaryota</taxon>
        <taxon>Viridiplantae</taxon>
        <taxon>Streptophyta</taxon>
        <taxon>Embryophyta</taxon>
        <taxon>Tracheophyta</taxon>
        <taxon>Spermatophyta</taxon>
        <taxon>Magnoliopsida</taxon>
        <taxon>Liliopsida</taxon>
        <taxon>Poales</taxon>
        <taxon>Poaceae</taxon>
        <taxon>BOP clade</taxon>
        <taxon>Oryzoideae</taxon>
        <taxon>Oryzeae</taxon>
        <taxon>Zizaniinae</taxon>
        <taxon>Zizania</taxon>
    </lineage>
</organism>
<keyword evidence="3" id="KW-1185">Reference proteome</keyword>
<evidence type="ECO:0000256" key="1">
    <source>
        <dbReference type="SAM" id="MobiDB-lite"/>
    </source>
</evidence>
<dbReference type="EMBL" id="JAAALK010000081">
    <property type="protein sequence ID" value="KAG8091047.1"/>
    <property type="molecule type" value="Genomic_DNA"/>
</dbReference>
<sequence length="78" mass="8325">MRPTGEASGWRSGPLGKVASGEGARREAWVTGGGGWRRRRSAVEAFGGGGVRLEEWSGGGGIRWVEWAGRGGSRWGRR</sequence>
<accession>A0A8J6BMU0</accession>
<reference evidence="2" key="1">
    <citation type="journal article" date="2021" name="bioRxiv">
        <title>Whole Genome Assembly and Annotation of Northern Wild Rice, Zizania palustris L., Supports a Whole Genome Duplication in the Zizania Genus.</title>
        <authorList>
            <person name="Haas M."/>
            <person name="Kono T."/>
            <person name="Macchietto M."/>
            <person name="Millas R."/>
            <person name="McGilp L."/>
            <person name="Shao M."/>
            <person name="Duquette J."/>
            <person name="Hirsch C.N."/>
            <person name="Kimball J."/>
        </authorList>
    </citation>
    <scope>NUCLEOTIDE SEQUENCE</scope>
    <source>
        <tissue evidence="2">Fresh leaf tissue</tissue>
    </source>
</reference>
<evidence type="ECO:0000313" key="2">
    <source>
        <dbReference type="EMBL" id="KAG8091047.1"/>
    </source>
</evidence>
<dbReference type="AlphaFoldDB" id="A0A8J6BMU0"/>
<feature type="region of interest" description="Disordered" evidence="1">
    <location>
        <begin position="1"/>
        <end position="34"/>
    </location>
</feature>
<gene>
    <name evidence="2" type="ORF">GUJ93_ZPchr0011g27214</name>
</gene>
<comment type="caution">
    <text evidence="2">The sequence shown here is derived from an EMBL/GenBank/DDBJ whole genome shotgun (WGS) entry which is preliminary data.</text>
</comment>